<feature type="domain" description="BTB" evidence="1">
    <location>
        <begin position="23"/>
        <end position="97"/>
    </location>
</feature>
<dbReference type="AlphaFoldDB" id="A0AAW0BEN6"/>
<gene>
    <name evidence="2" type="ORF">R3P38DRAFT_3269614</name>
</gene>
<dbReference type="Pfam" id="PF00651">
    <property type="entry name" value="BTB"/>
    <property type="match status" value="1"/>
</dbReference>
<dbReference type="PROSITE" id="PS50097">
    <property type="entry name" value="BTB"/>
    <property type="match status" value="1"/>
</dbReference>
<accession>A0AAW0BEN6</accession>
<dbReference type="Proteomes" id="UP001362999">
    <property type="component" value="Unassembled WGS sequence"/>
</dbReference>
<name>A0AAW0BEN6_9AGAR</name>
<dbReference type="InterPro" id="IPR011333">
    <property type="entry name" value="SKP1/BTB/POZ_sf"/>
</dbReference>
<evidence type="ECO:0000313" key="2">
    <source>
        <dbReference type="EMBL" id="KAK7024853.1"/>
    </source>
</evidence>
<evidence type="ECO:0000313" key="3">
    <source>
        <dbReference type="Proteomes" id="UP001362999"/>
    </source>
</evidence>
<comment type="caution">
    <text evidence="2">The sequence shown here is derived from an EMBL/GenBank/DDBJ whole genome shotgun (WGS) entry which is preliminary data.</text>
</comment>
<dbReference type="Gene3D" id="3.30.710.10">
    <property type="entry name" value="Potassium Channel Kv1.1, Chain A"/>
    <property type="match status" value="1"/>
</dbReference>
<protein>
    <submittedName>
        <fullName evidence="2">BTB domain-containing protein</fullName>
    </submittedName>
</protein>
<dbReference type="InterPro" id="IPR000210">
    <property type="entry name" value="BTB/POZ_dom"/>
</dbReference>
<organism evidence="2 3">
    <name type="scientific">Favolaschia claudopus</name>
    <dbReference type="NCBI Taxonomy" id="2862362"/>
    <lineage>
        <taxon>Eukaryota</taxon>
        <taxon>Fungi</taxon>
        <taxon>Dikarya</taxon>
        <taxon>Basidiomycota</taxon>
        <taxon>Agaricomycotina</taxon>
        <taxon>Agaricomycetes</taxon>
        <taxon>Agaricomycetidae</taxon>
        <taxon>Agaricales</taxon>
        <taxon>Marasmiineae</taxon>
        <taxon>Mycenaceae</taxon>
        <taxon>Favolaschia</taxon>
    </lineage>
</organism>
<reference evidence="2 3" key="1">
    <citation type="journal article" date="2024" name="J Genomics">
        <title>Draft genome sequencing and assembly of Favolaschia claudopus CIRM-BRFM 2984 isolated from oak limbs.</title>
        <authorList>
            <person name="Navarro D."/>
            <person name="Drula E."/>
            <person name="Chaduli D."/>
            <person name="Cazenave R."/>
            <person name="Ahrendt S."/>
            <person name="Wang J."/>
            <person name="Lipzen A."/>
            <person name="Daum C."/>
            <person name="Barry K."/>
            <person name="Grigoriev I.V."/>
            <person name="Favel A."/>
            <person name="Rosso M.N."/>
            <person name="Martin F."/>
        </authorList>
    </citation>
    <scope>NUCLEOTIDE SEQUENCE [LARGE SCALE GENOMIC DNA]</scope>
    <source>
        <strain evidence="2 3">CIRM-BRFM 2984</strain>
    </source>
</reference>
<proteinExistence type="predicted"/>
<sequence length="324" mass="36484">MDPNTNTAGEGELHQVEELWFSSDTVIIRAQDRIFRVFAAILKQKSSVFADMFAFPQPASSDVETMDGVPVVTVHDDPAEMEVFLKAIFDSDFFMPPPATATIHNCLGILRLAHKYDVPYLRRRSLEHLHSMFPSCPSDLIRDPRRSSQKTSQKFDEIVATIATGTEVGALWLLPVVYYLVLSKWNLSGVIRQPQWLALGAEQQMAGIGGYPGLANQAHKIFSFFFIARNEDDEGCLDWAECNRKRILASSRILSFISEVSPASAMRYSMEGHWEGLGLCEHCLPEAQEMHRAATQTCWDVLPTIFGFPEWEQLEQMRNAALAP</sequence>
<dbReference type="SUPFAM" id="SSF54695">
    <property type="entry name" value="POZ domain"/>
    <property type="match status" value="1"/>
</dbReference>
<evidence type="ECO:0000259" key="1">
    <source>
        <dbReference type="PROSITE" id="PS50097"/>
    </source>
</evidence>
<dbReference type="EMBL" id="JAWWNJ010000034">
    <property type="protein sequence ID" value="KAK7024853.1"/>
    <property type="molecule type" value="Genomic_DNA"/>
</dbReference>
<keyword evidence="3" id="KW-1185">Reference proteome</keyword>
<dbReference type="SMART" id="SM00225">
    <property type="entry name" value="BTB"/>
    <property type="match status" value="1"/>
</dbReference>